<gene>
    <name evidence="2" type="ORF">CSSPJE1EN2_LOCUS9468</name>
</gene>
<organism evidence="2 3">
    <name type="scientific">Sphagnum jensenii</name>
    <dbReference type="NCBI Taxonomy" id="128206"/>
    <lineage>
        <taxon>Eukaryota</taxon>
        <taxon>Viridiplantae</taxon>
        <taxon>Streptophyta</taxon>
        <taxon>Embryophyta</taxon>
        <taxon>Bryophyta</taxon>
        <taxon>Sphagnophytina</taxon>
        <taxon>Sphagnopsida</taxon>
        <taxon>Sphagnales</taxon>
        <taxon>Sphagnaceae</taxon>
        <taxon>Sphagnum</taxon>
    </lineage>
</organism>
<evidence type="ECO:0000313" key="2">
    <source>
        <dbReference type="EMBL" id="CAK9866473.1"/>
    </source>
</evidence>
<dbReference type="Proteomes" id="UP001497522">
    <property type="component" value="Chromosome 16"/>
</dbReference>
<proteinExistence type="predicted"/>
<sequence length="120" mass="12918">MMAAASLRSGYGSSCVLCVCFVMLMLLVSTALAVPESEGSRNKYRLRGDHMKPAYDVEVVGITVDQAMITSVEPARRLTEEETMQPLKEGREVLGMNNDYASGCVASANSKDDPIPSPCP</sequence>
<feature type="chain" id="PRO_5045630442" evidence="1">
    <location>
        <begin position="34"/>
        <end position="120"/>
    </location>
</feature>
<keyword evidence="3" id="KW-1185">Reference proteome</keyword>
<dbReference type="EMBL" id="OZ023717">
    <property type="protein sequence ID" value="CAK9866473.1"/>
    <property type="molecule type" value="Genomic_DNA"/>
</dbReference>
<keyword evidence="1" id="KW-0732">Signal</keyword>
<feature type="signal peptide" evidence="1">
    <location>
        <begin position="1"/>
        <end position="33"/>
    </location>
</feature>
<protein>
    <submittedName>
        <fullName evidence="2">Uncharacterized protein</fullName>
    </submittedName>
</protein>
<evidence type="ECO:0000313" key="3">
    <source>
        <dbReference type="Proteomes" id="UP001497522"/>
    </source>
</evidence>
<evidence type="ECO:0000256" key="1">
    <source>
        <dbReference type="SAM" id="SignalP"/>
    </source>
</evidence>
<reference evidence="2" key="1">
    <citation type="submission" date="2024-03" db="EMBL/GenBank/DDBJ databases">
        <authorList>
            <consortium name="ELIXIR-Norway"/>
            <consortium name="Elixir Norway"/>
        </authorList>
    </citation>
    <scope>NUCLEOTIDE SEQUENCE</scope>
</reference>
<name>A0ABP1AVE2_9BRYO</name>
<accession>A0ABP1AVE2</accession>